<protein>
    <submittedName>
        <fullName evidence="3">Pyridoxal phosphate-dependent transferase</fullName>
    </submittedName>
</protein>
<evidence type="ECO:0000256" key="1">
    <source>
        <dbReference type="SAM" id="MobiDB-lite"/>
    </source>
</evidence>
<dbReference type="EMBL" id="JAGTJR010000067">
    <property type="protein sequence ID" value="KAH7020616.1"/>
    <property type="molecule type" value="Genomic_DNA"/>
</dbReference>
<feature type="region of interest" description="Disordered" evidence="1">
    <location>
        <begin position="486"/>
        <end position="526"/>
    </location>
</feature>
<sequence length="555" mass="61079">MTLSREGFSPQSYNYEVENFRDQEYPCLKGEIYLDHGGSTIPAKSLLREVAADLSTHLYGNPHSASAPSALAGHRVDEIREQALRFFDADPEHFDLVFVANATAAMKLVMDAFKDHCEGTQKLSRHHRQRFWYAYHRDAHNSLIGIREAAEGGHRCFGSDQQVEDWIRGKNSKSTNKNRTVRLFGYCGQSNMTGRRLPRSWPSEIRHSPHTSDVHTLFDAAALATTAPLDLSNPGQAPDFTCLSFYKIFGFPDLGALIIRKASPGAQILASRRYFGGGTVDMVTCLDTSAFHAKKNSDLHSHLEDGTLAFHSIIALSSAFRTHARLFKSMRHVSAHTTALTAHLYKRLSSLRHINGRPLVAVYNDSTATFGDAHTQGATIAFNVMRPDGTFVAPSTVERAANARNIYLRSGSLCNPGGAAKYLGWTSAELFKLYEEGLRCSRPSEVVSGRPTGVVRCSLGAVSIVRDVETFLRFLEEVFGDCTAEEPAGAGEVPETEARTGTMTSSVRASAEMSVGSGKAEQRSRRMGLRKLILSCLSSGRRGRDGEEVVNLKER</sequence>
<dbReference type="GO" id="GO:0016740">
    <property type="term" value="F:transferase activity"/>
    <property type="evidence" value="ECO:0007669"/>
    <property type="project" value="UniProtKB-KW"/>
</dbReference>
<dbReference type="Proteomes" id="UP000774617">
    <property type="component" value="Unassembled WGS sequence"/>
</dbReference>
<dbReference type="Pfam" id="PF00266">
    <property type="entry name" value="Aminotran_5"/>
    <property type="match status" value="1"/>
</dbReference>
<name>A0ABQ8FS41_9PEZI</name>
<dbReference type="InterPro" id="IPR015424">
    <property type="entry name" value="PyrdxlP-dep_Trfase"/>
</dbReference>
<feature type="domain" description="Aminotransferase class V" evidence="2">
    <location>
        <begin position="32"/>
        <end position="469"/>
    </location>
</feature>
<accession>A0ABQ8FS41</accession>
<dbReference type="PANTHER" id="PTHR14237">
    <property type="entry name" value="MOLYBDOPTERIN COFACTOR SULFURASE MOSC"/>
    <property type="match status" value="1"/>
</dbReference>
<dbReference type="InterPro" id="IPR015421">
    <property type="entry name" value="PyrdxlP-dep_Trfase_major"/>
</dbReference>
<dbReference type="SUPFAM" id="SSF53383">
    <property type="entry name" value="PLP-dependent transferases"/>
    <property type="match status" value="1"/>
</dbReference>
<dbReference type="InterPro" id="IPR015422">
    <property type="entry name" value="PyrdxlP-dep_Trfase_small"/>
</dbReference>
<reference evidence="3 4" key="1">
    <citation type="journal article" date="2021" name="Nat. Commun.">
        <title>Genetic determinants of endophytism in the Arabidopsis root mycobiome.</title>
        <authorList>
            <person name="Mesny F."/>
            <person name="Miyauchi S."/>
            <person name="Thiergart T."/>
            <person name="Pickel B."/>
            <person name="Atanasova L."/>
            <person name="Karlsson M."/>
            <person name="Huettel B."/>
            <person name="Barry K.W."/>
            <person name="Haridas S."/>
            <person name="Chen C."/>
            <person name="Bauer D."/>
            <person name="Andreopoulos W."/>
            <person name="Pangilinan J."/>
            <person name="LaButti K."/>
            <person name="Riley R."/>
            <person name="Lipzen A."/>
            <person name="Clum A."/>
            <person name="Drula E."/>
            <person name="Henrissat B."/>
            <person name="Kohler A."/>
            <person name="Grigoriev I.V."/>
            <person name="Martin F.M."/>
            <person name="Hacquard S."/>
        </authorList>
    </citation>
    <scope>NUCLEOTIDE SEQUENCE [LARGE SCALE GENOMIC DNA]</scope>
    <source>
        <strain evidence="3 4">MPI-SDFR-AT-0080</strain>
    </source>
</reference>
<dbReference type="InterPro" id="IPR000192">
    <property type="entry name" value="Aminotrans_V_dom"/>
</dbReference>
<evidence type="ECO:0000259" key="2">
    <source>
        <dbReference type="Pfam" id="PF00266"/>
    </source>
</evidence>
<proteinExistence type="predicted"/>
<evidence type="ECO:0000313" key="3">
    <source>
        <dbReference type="EMBL" id="KAH7020616.1"/>
    </source>
</evidence>
<keyword evidence="4" id="KW-1185">Reference proteome</keyword>
<dbReference type="Gene3D" id="3.90.1150.10">
    <property type="entry name" value="Aspartate Aminotransferase, domain 1"/>
    <property type="match status" value="1"/>
</dbReference>
<keyword evidence="3" id="KW-0808">Transferase</keyword>
<feature type="compositionally biased region" description="Polar residues" evidence="1">
    <location>
        <begin position="499"/>
        <end position="508"/>
    </location>
</feature>
<dbReference type="Gene3D" id="3.40.640.10">
    <property type="entry name" value="Type I PLP-dependent aspartate aminotransferase-like (Major domain)"/>
    <property type="match status" value="1"/>
</dbReference>
<gene>
    <name evidence="3" type="ORF">B0J12DRAFT_394670</name>
</gene>
<dbReference type="PANTHER" id="PTHR14237:SF80">
    <property type="entry name" value="MOLYBDENUM COFACTOR SULFURASE"/>
    <property type="match status" value="1"/>
</dbReference>
<comment type="caution">
    <text evidence="3">The sequence shown here is derived from an EMBL/GenBank/DDBJ whole genome shotgun (WGS) entry which is preliminary data.</text>
</comment>
<organism evidence="3 4">
    <name type="scientific">Macrophomina phaseolina</name>
    <dbReference type="NCBI Taxonomy" id="35725"/>
    <lineage>
        <taxon>Eukaryota</taxon>
        <taxon>Fungi</taxon>
        <taxon>Dikarya</taxon>
        <taxon>Ascomycota</taxon>
        <taxon>Pezizomycotina</taxon>
        <taxon>Dothideomycetes</taxon>
        <taxon>Dothideomycetes incertae sedis</taxon>
        <taxon>Botryosphaeriales</taxon>
        <taxon>Botryosphaeriaceae</taxon>
        <taxon>Macrophomina</taxon>
    </lineage>
</organism>
<evidence type="ECO:0000313" key="4">
    <source>
        <dbReference type="Proteomes" id="UP000774617"/>
    </source>
</evidence>